<name>A0ABX1YRG1_9BACL</name>
<dbReference type="Pfam" id="PF14085">
    <property type="entry name" value="DUF4265"/>
    <property type="match status" value="1"/>
</dbReference>
<dbReference type="InterPro" id="IPR025361">
    <property type="entry name" value="DUF4265"/>
</dbReference>
<evidence type="ECO:0000313" key="2">
    <source>
        <dbReference type="Proteomes" id="UP000596857"/>
    </source>
</evidence>
<protein>
    <submittedName>
        <fullName evidence="1">DUF4265 domain-containing protein</fullName>
    </submittedName>
</protein>
<accession>A0ABX1YRG1</accession>
<reference evidence="1 2" key="1">
    <citation type="submission" date="2019-10" db="EMBL/GenBank/DDBJ databases">
        <title>Description of Paenibacillus terricola sp. nov.</title>
        <authorList>
            <person name="Carlier A."/>
            <person name="Qi S."/>
        </authorList>
    </citation>
    <scope>NUCLEOTIDE SEQUENCE [LARGE SCALE GENOMIC DNA]</scope>
    <source>
        <strain evidence="1 2">LMG 31459</strain>
    </source>
</reference>
<organism evidence="1 2">
    <name type="scientific">Paenibacillus phytohabitans</name>
    <dbReference type="NCBI Taxonomy" id="2654978"/>
    <lineage>
        <taxon>Bacteria</taxon>
        <taxon>Bacillati</taxon>
        <taxon>Bacillota</taxon>
        <taxon>Bacilli</taxon>
        <taxon>Bacillales</taxon>
        <taxon>Paenibacillaceae</taxon>
        <taxon>Paenibacillus</taxon>
    </lineage>
</organism>
<keyword evidence="2" id="KW-1185">Reference proteome</keyword>
<dbReference type="Proteomes" id="UP000596857">
    <property type="component" value="Unassembled WGS sequence"/>
</dbReference>
<evidence type="ECO:0000313" key="1">
    <source>
        <dbReference type="EMBL" id="NOU82388.1"/>
    </source>
</evidence>
<sequence length="150" mass="17114">MVSWISYLCRSRTGVYALPGTVGLHICFDERGREIEVLDVTPVARDKYRIEETPIFNPGIALGDIIRVREQEGIAYYVETVQKSGFVRYAWLLSKEAAASQEIRSFTERVTEHEGRWEQIFGGLLVIHLPKHSAVDAELEMSRIIGRFEA</sequence>
<proteinExistence type="predicted"/>
<comment type="caution">
    <text evidence="1">The sequence shown here is derived from an EMBL/GenBank/DDBJ whole genome shotgun (WGS) entry which is preliminary data.</text>
</comment>
<gene>
    <name evidence="1" type="ORF">GC101_26320</name>
</gene>
<dbReference type="EMBL" id="WHOB01000078">
    <property type="protein sequence ID" value="NOU82388.1"/>
    <property type="molecule type" value="Genomic_DNA"/>
</dbReference>